<feature type="transmembrane region" description="Helical" evidence="6">
    <location>
        <begin position="12"/>
        <end position="34"/>
    </location>
</feature>
<feature type="transmembrane region" description="Helical" evidence="6">
    <location>
        <begin position="277"/>
        <end position="297"/>
    </location>
</feature>
<comment type="caution">
    <text evidence="7">The sequence shown here is derived from an EMBL/GenBank/DDBJ whole genome shotgun (WGS) entry which is preliminary data.</text>
</comment>
<comment type="subcellular location">
    <subcellularLocation>
        <location evidence="1">Cell membrane</location>
        <topology evidence="1">Multi-pass membrane protein</topology>
    </subcellularLocation>
</comment>
<keyword evidence="8" id="KW-1185">Reference proteome</keyword>
<keyword evidence="2" id="KW-1003">Cell membrane</keyword>
<dbReference type="PANTHER" id="PTHR30482:SF10">
    <property type="entry name" value="HIGH-AFFINITY BRANCHED-CHAIN AMINO ACID TRANSPORT PROTEIN BRAE"/>
    <property type="match status" value="1"/>
</dbReference>
<organism evidence="7 8">
    <name type="scientific">Enterovirga aerilata</name>
    <dbReference type="NCBI Taxonomy" id="2730920"/>
    <lineage>
        <taxon>Bacteria</taxon>
        <taxon>Pseudomonadati</taxon>
        <taxon>Pseudomonadota</taxon>
        <taxon>Alphaproteobacteria</taxon>
        <taxon>Hyphomicrobiales</taxon>
        <taxon>Methylobacteriaceae</taxon>
        <taxon>Enterovirga</taxon>
    </lineage>
</organism>
<dbReference type="EMBL" id="JABEPP010000003">
    <property type="protein sequence ID" value="NNM72707.1"/>
    <property type="molecule type" value="Genomic_DNA"/>
</dbReference>
<feature type="transmembrane region" description="Helical" evidence="6">
    <location>
        <begin position="207"/>
        <end position="231"/>
    </location>
</feature>
<accession>A0A849I9N1</accession>
<dbReference type="Proteomes" id="UP000564885">
    <property type="component" value="Unassembled WGS sequence"/>
</dbReference>
<sequence length="326" mass="34061">MKVERGRDLAKITWGSLAILACTAAMAALPWLGVTSYVRTLVYYGAYFLALGQAWNLMSGLTGYVSFAHGALAGIGAYAVVLALNADLPMVISLLIAAIAAGLASLIIGVTSLRLKGTSFTFATLFLQELVLLLVRKLPFAGGPGGIVLEEIFPLWLPHVLMIAVAGGATLLVLVFRRSRTGLRVLAMRDDEAAASAIGIDATRVKIVLFCASAAIAGLTGAVHGVFASSLFPNEVFSIDLSIIALAVPLIGGAGTALGPVLGAVIYVGLREILQVLAPNLHLTIVGVVLLLVILFMRDGIAPALGRLFRLKDRRGQVPAIAEVRA</sequence>
<dbReference type="AlphaFoldDB" id="A0A849I9N1"/>
<dbReference type="InterPro" id="IPR043428">
    <property type="entry name" value="LivM-like"/>
</dbReference>
<keyword evidence="4 6" id="KW-1133">Transmembrane helix</keyword>
<proteinExistence type="predicted"/>
<evidence type="ECO:0000256" key="2">
    <source>
        <dbReference type="ARBA" id="ARBA00022475"/>
    </source>
</evidence>
<evidence type="ECO:0000256" key="6">
    <source>
        <dbReference type="SAM" id="Phobius"/>
    </source>
</evidence>
<dbReference type="Pfam" id="PF02653">
    <property type="entry name" value="BPD_transp_2"/>
    <property type="match status" value="1"/>
</dbReference>
<reference evidence="7 8" key="1">
    <citation type="submission" date="2020-04" db="EMBL/GenBank/DDBJ databases">
        <title>Enterovirga sp. isolate from soil.</title>
        <authorList>
            <person name="Chea S."/>
            <person name="Kim D.-U."/>
        </authorList>
    </citation>
    <scope>NUCLEOTIDE SEQUENCE [LARGE SCALE GENOMIC DNA]</scope>
    <source>
        <strain evidence="7 8">DB1703</strain>
    </source>
</reference>
<dbReference type="InterPro" id="IPR001851">
    <property type="entry name" value="ABC_transp_permease"/>
</dbReference>
<evidence type="ECO:0000256" key="1">
    <source>
        <dbReference type="ARBA" id="ARBA00004651"/>
    </source>
</evidence>
<gene>
    <name evidence="7" type="ORF">HJG44_09965</name>
</gene>
<dbReference type="GO" id="GO:0005886">
    <property type="term" value="C:plasma membrane"/>
    <property type="evidence" value="ECO:0007669"/>
    <property type="project" value="UniProtKB-SubCell"/>
</dbReference>
<keyword evidence="3 6" id="KW-0812">Transmembrane</keyword>
<protein>
    <submittedName>
        <fullName evidence="7">Branched-chain amino acid ABC transporter permease</fullName>
    </submittedName>
</protein>
<dbReference type="GO" id="GO:0015658">
    <property type="term" value="F:branched-chain amino acid transmembrane transporter activity"/>
    <property type="evidence" value="ECO:0007669"/>
    <property type="project" value="InterPro"/>
</dbReference>
<evidence type="ECO:0000256" key="5">
    <source>
        <dbReference type="ARBA" id="ARBA00023136"/>
    </source>
</evidence>
<name>A0A849I9N1_9HYPH</name>
<evidence type="ECO:0000256" key="4">
    <source>
        <dbReference type="ARBA" id="ARBA00022989"/>
    </source>
</evidence>
<dbReference type="PANTHER" id="PTHR30482">
    <property type="entry name" value="HIGH-AFFINITY BRANCHED-CHAIN AMINO ACID TRANSPORT SYSTEM PERMEASE"/>
    <property type="match status" value="1"/>
</dbReference>
<dbReference type="CDD" id="cd06581">
    <property type="entry name" value="TM_PBP1_LivM_like"/>
    <property type="match status" value="1"/>
</dbReference>
<evidence type="ECO:0000256" key="3">
    <source>
        <dbReference type="ARBA" id="ARBA00022692"/>
    </source>
</evidence>
<feature type="transmembrane region" description="Helical" evidence="6">
    <location>
        <begin position="90"/>
        <end position="110"/>
    </location>
</feature>
<feature type="transmembrane region" description="Helical" evidence="6">
    <location>
        <begin position="155"/>
        <end position="176"/>
    </location>
</feature>
<feature type="transmembrane region" description="Helical" evidence="6">
    <location>
        <begin position="243"/>
        <end position="270"/>
    </location>
</feature>
<evidence type="ECO:0000313" key="8">
    <source>
        <dbReference type="Proteomes" id="UP000564885"/>
    </source>
</evidence>
<dbReference type="PROSITE" id="PS51257">
    <property type="entry name" value="PROKAR_LIPOPROTEIN"/>
    <property type="match status" value="1"/>
</dbReference>
<keyword evidence="5 6" id="KW-0472">Membrane</keyword>
<dbReference type="RefSeq" id="WP_171218245.1">
    <property type="nucleotide sequence ID" value="NZ_JABEPP010000003.1"/>
</dbReference>
<evidence type="ECO:0000313" key="7">
    <source>
        <dbReference type="EMBL" id="NNM72707.1"/>
    </source>
</evidence>
<feature type="transmembrane region" description="Helical" evidence="6">
    <location>
        <begin position="64"/>
        <end position="84"/>
    </location>
</feature>